<sequence length="554" mass="60944">MYKTQQNKNIDMKKNLIFWIALTAVIVVTGTGCEKGDLLSNPNVASQTSVVPVSLILNHMTYSLYAGGGVVDSRPGSYNETPWDQLYIWQQYYVSNYPYYRGNNFYNWSVSATEYDLLKYAGLLGSQAYRQFSNYTNKYYGLAKFFQAYSLIWYTQRVGDIPAKQAGNPTAYPTPTYNSQHDVYQYALALLDSANTILGAYNALPTTKPGAAFDASGDIFGLTNLQWQKVVNTYRLRVLVSLSKRATDNADLNIPQQFATILANPSQYPVMTSNSDNMVFKYNAAFNQYPIFLHGWAPYNGYANICNTYLNLTTSTKDPRTFVTATPAPGQIKAGKLVGDFTAYVGADISTAIGTIQTNSANSGMYSFANYSRYYTSSSAANAEPFILIGYPELCFNIAEGLNRGWSTTGTAATWYTNGIKASLSNYGLSQGQTLTIGDVGGTTLGTVTVDINTFLTNVAYAGNNNAGLTQILQQKYVAFFNNSGWEAYYNWRRTGIPAFSQGGAGIGTPSNLIPRRFQYGSDEALANTTNNKAAIQSQYGGTDDISQNMWLVK</sequence>
<evidence type="ECO:0000313" key="2">
    <source>
        <dbReference type="Proteomes" id="UP000607559"/>
    </source>
</evidence>
<gene>
    <name evidence="1" type="ORF">GCM10011511_33410</name>
</gene>
<evidence type="ECO:0000313" key="1">
    <source>
        <dbReference type="EMBL" id="GGB07243.1"/>
    </source>
</evidence>
<protein>
    <recommendedName>
        <fullName evidence="3">SusD/RagB family nutrient-binding outer membrane lipoprotein</fullName>
    </recommendedName>
</protein>
<dbReference type="SUPFAM" id="SSF48452">
    <property type="entry name" value="TPR-like"/>
    <property type="match status" value="1"/>
</dbReference>
<dbReference type="AlphaFoldDB" id="A0A8J2XS90"/>
<dbReference type="EMBL" id="BMJC01000003">
    <property type="protein sequence ID" value="GGB07243.1"/>
    <property type="molecule type" value="Genomic_DNA"/>
</dbReference>
<dbReference type="Proteomes" id="UP000607559">
    <property type="component" value="Unassembled WGS sequence"/>
</dbReference>
<dbReference type="PROSITE" id="PS51257">
    <property type="entry name" value="PROKAR_LIPOPROTEIN"/>
    <property type="match status" value="1"/>
</dbReference>
<keyword evidence="2" id="KW-1185">Reference proteome</keyword>
<comment type="caution">
    <text evidence="1">The sequence shown here is derived from an EMBL/GenBank/DDBJ whole genome shotgun (WGS) entry which is preliminary data.</text>
</comment>
<dbReference type="Pfam" id="PF12771">
    <property type="entry name" value="SusD-like_2"/>
    <property type="match status" value="1"/>
</dbReference>
<name>A0A8J2XS90_9BACT</name>
<dbReference type="InterPro" id="IPR041662">
    <property type="entry name" value="SusD-like_2"/>
</dbReference>
<dbReference type="InterPro" id="IPR011990">
    <property type="entry name" value="TPR-like_helical_dom_sf"/>
</dbReference>
<dbReference type="Gene3D" id="1.25.40.390">
    <property type="match status" value="1"/>
</dbReference>
<organism evidence="1 2">
    <name type="scientific">Puia dinghuensis</name>
    <dbReference type="NCBI Taxonomy" id="1792502"/>
    <lineage>
        <taxon>Bacteria</taxon>
        <taxon>Pseudomonadati</taxon>
        <taxon>Bacteroidota</taxon>
        <taxon>Chitinophagia</taxon>
        <taxon>Chitinophagales</taxon>
        <taxon>Chitinophagaceae</taxon>
        <taxon>Puia</taxon>
    </lineage>
</organism>
<evidence type="ECO:0008006" key="3">
    <source>
        <dbReference type="Google" id="ProtNLM"/>
    </source>
</evidence>
<proteinExistence type="predicted"/>
<reference evidence="1" key="2">
    <citation type="submission" date="2020-09" db="EMBL/GenBank/DDBJ databases">
        <authorList>
            <person name="Sun Q."/>
            <person name="Zhou Y."/>
        </authorList>
    </citation>
    <scope>NUCLEOTIDE SEQUENCE</scope>
    <source>
        <strain evidence="1">CGMCC 1.15448</strain>
    </source>
</reference>
<reference evidence="1" key="1">
    <citation type="journal article" date="2014" name="Int. J. Syst. Evol. Microbiol.">
        <title>Complete genome sequence of Corynebacterium casei LMG S-19264T (=DSM 44701T), isolated from a smear-ripened cheese.</title>
        <authorList>
            <consortium name="US DOE Joint Genome Institute (JGI-PGF)"/>
            <person name="Walter F."/>
            <person name="Albersmeier A."/>
            <person name="Kalinowski J."/>
            <person name="Ruckert C."/>
        </authorList>
    </citation>
    <scope>NUCLEOTIDE SEQUENCE</scope>
    <source>
        <strain evidence="1">CGMCC 1.15448</strain>
    </source>
</reference>
<accession>A0A8J2XS90</accession>